<dbReference type="AlphaFoldDB" id="A0A8H7V844"/>
<evidence type="ECO:0000256" key="1">
    <source>
        <dbReference type="SAM" id="MobiDB-lite"/>
    </source>
</evidence>
<feature type="domain" description="PH" evidence="2">
    <location>
        <begin position="287"/>
        <end position="383"/>
    </location>
</feature>
<evidence type="ECO:0000313" key="4">
    <source>
        <dbReference type="EMBL" id="KAG2204699.1"/>
    </source>
</evidence>
<dbReference type="Pfam" id="PF07647">
    <property type="entry name" value="SAM_2"/>
    <property type="match status" value="1"/>
</dbReference>
<dbReference type="SUPFAM" id="SSF50729">
    <property type="entry name" value="PH domain-like"/>
    <property type="match status" value="1"/>
</dbReference>
<protein>
    <recommendedName>
        <fullName evidence="6">PH domain-containing protein</fullName>
    </recommendedName>
</protein>
<proteinExistence type="predicted"/>
<dbReference type="InterPro" id="IPR001849">
    <property type="entry name" value="PH_domain"/>
</dbReference>
<name>A0A8H7V844_9FUNG</name>
<sequence length="479" mass="55259">LIHAGFDKELAENFKDQEISGDILLELTLDSLKELSVTTFGKRFKIHSAINVLRQESKKQQYAEARVQSPIPENPISVIYNSNKQPSYVDDDLVSDYSTVIRNSKLPSQKLLARPSIPLDMDLIASSPRLSTLVERQGSISNTHTDKPVRPPQQQQHQSPQKQQFNLQQFNQQQQQYNQQQQQQQRQQQQQQQQQQQRQKMNPPQRPTSHQYPPPPTMSTSSEWKRNTMNNIKSQEMEEPRSSTSSRYSFMRSSLLPNNNKLQSVIPSATMVRRSEDVVSLAEVSVSPDMEGWLYKQGDKYKTWNKRWFVLKSNNLFYFKSPKAVRMKGIINLKGYRIEVDESIHPGKYCFKAHHGKERTFYFFTEHEKAMKDWLKALMKATIARDFATPVMSSSTIPTISLEMARKMRPRPPSTLFNFKDTSRSPTPNYRIQNNLDQQFSNMALEDGSSRAPSSMSTRLKDSGFNSSHGANLSRSITE</sequence>
<dbReference type="InterPro" id="IPR013761">
    <property type="entry name" value="SAM/pointed_sf"/>
</dbReference>
<gene>
    <name evidence="4" type="ORF">INT47_011995</name>
</gene>
<dbReference type="Gene3D" id="2.30.29.30">
    <property type="entry name" value="Pleckstrin-homology domain (PH domain)/Phosphotyrosine-binding domain (PTB)"/>
    <property type="match status" value="1"/>
</dbReference>
<keyword evidence="5" id="KW-1185">Reference proteome</keyword>
<dbReference type="OrthoDB" id="73680at2759"/>
<dbReference type="SMART" id="SM00233">
    <property type="entry name" value="PH"/>
    <property type="match status" value="1"/>
</dbReference>
<feature type="region of interest" description="Disordered" evidence="1">
    <location>
        <begin position="446"/>
        <end position="479"/>
    </location>
</feature>
<dbReference type="PANTHER" id="PTHR12752:SF9">
    <property type="entry name" value="KRAMER, ISOFORM I"/>
    <property type="match status" value="1"/>
</dbReference>
<dbReference type="FunFam" id="2.30.29.30:FF:000286">
    <property type="entry name" value="PH-protein kinase domain containing protein"/>
    <property type="match status" value="1"/>
</dbReference>
<dbReference type="PROSITE" id="PS50105">
    <property type="entry name" value="SAM_DOMAIN"/>
    <property type="match status" value="1"/>
</dbReference>
<dbReference type="SMART" id="SM00454">
    <property type="entry name" value="SAM"/>
    <property type="match status" value="1"/>
</dbReference>
<feature type="non-terminal residue" evidence="4">
    <location>
        <position position="479"/>
    </location>
</feature>
<comment type="caution">
    <text evidence="4">The sequence shown here is derived from an EMBL/GenBank/DDBJ whole genome shotgun (WGS) entry which is preliminary data.</text>
</comment>
<reference evidence="4" key="1">
    <citation type="submission" date="2020-12" db="EMBL/GenBank/DDBJ databases">
        <title>Metabolic potential, ecology and presence of endohyphal bacteria is reflected in genomic diversity of Mucoromycotina.</title>
        <authorList>
            <person name="Muszewska A."/>
            <person name="Okrasinska A."/>
            <person name="Steczkiewicz K."/>
            <person name="Drgas O."/>
            <person name="Orlowska M."/>
            <person name="Perlinska-Lenart U."/>
            <person name="Aleksandrzak-Piekarczyk T."/>
            <person name="Szatraj K."/>
            <person name="Zielenkiewicz U."/>
            <person name="Pilsyk S."/>
            <person name="Malc E."/>
            <person name="Mieczkowski P."/>
            <person name="Kruszewska J.S."/>
            <person name="Biernat P."/>
            <person name="Pawlowska J."/>
        </authorList>
    </citation>
    <scope>NUCLEOTIDE SEQUENCE</scope>
    <source>
        <strain evidence="4">WA0000017839</strain>
    </source>
</reference>
<evidence type="ECO:0008006" key="6">
    <source>
        <dbReference type="Google" id="ProtNLM"/>
    </source>
</evidence>
<evidence type="ECO:0000259" key="2">
    <source>
        <dbReference type="PROSITE" id="PS50003"/>
    </source>
</evidence>
<feature type="non-terminal residue" evidence="4">
    <location>
        <position position="1"/>
    </location>
</feature>
<feature type="region of interest" description="Disordered" evidence="1">
    <location>
        <begin position="141"/>
        <end position="224"/>
    </location>
</feature>
<dbReference type="InterPro" id="IPR011993">
    <property type="entry name" value="PH-like_dom_sf"/>
</dbReference>
<dbReference type="Gene3D" id="1.10.150.50">
    <property type="entry name" value="Transcription Factor, Ets-1"/>
    <property type="match status" value="1"/>
</dbReference>
<organism evidence="4 5">
    <name type="scientific">Mucor saturninus</name>
    <dbReference type="NCBI Taxonomy" id="64648"/>
    <lineage>
        <taxon>Eukaryota</taxon>
        <taxon>Fungi</taxon>
        <taxon>Fungi incertae sedis</taxon>
        <taxon>Mucoromycota</taxon>
        <taxon>Mucoromycotina</taxon>
        <taxon>Mucoromycetes</taxon>
        <taxon>Mucorales</taxon>
        <taxon>Mucorineae</taxon>
        <taxon>Mucoraceae</taxon>
        <taxon>Mucor</taxon>
    </lineage>
</organism>
<dbReference type="PROSITE" id="PS50003">
    <property type="entry name" value="PH_DOMAIN"/>
    <property type="match status" value="1"/>
</dbReference>
<dbReference type="SUPFAM" id="SSF47769">
    <property type="entry name" value="SAM/Pointed domain"/>
    <property type="match status" value="1"/>
</dbReference>
<dbReference type="EMBL" id="JAEPRD010000042">
    <property type="protein sequence ID" value="KAG2204699.1"/>
    <property type="molecule type" value="Genomic_DNA"/>
</dbReference>
<feature type="region of interest" description="Disordered" evidence="1">
    <location>
        <begin position="412"/>
        <end position="432"/>
    </location>
</feature>
<dbReference type="InterPro" id="IPR001660">
    <property type="entry name" value="SAM"/>
</dbReference>
<dbReference type="PANTHER" id="PTHR12752">
    <property type="entry name" value="PHOSPHOINOSITOL 3-PHOSPHATE-BINDING PROTEIN"/>
    <property type="match status" value="1"/>
</dbReference>
<dbReference type="CDD" id="cd09535">
    <property type="entry name" value="SAM_BOI-like_fungal"/>
    <property type="match status" value="1"/>
</dbReference>
<feature type="domain" description="SAM" evidence="3">
    <location>
        <begin position="1"/>
        <end position="56"/>
    </location>
</feature>
<feature type="compositionally biased region" description="Low complexity" evidence="1">
    <location>
        <begin position="152"/>
        <end position="199"/>
    </location>
</feature>
<accession>A0A8H7V844</accession>
<evidence type="ECO:0000259" key="3">
    <source>
        <dbReference type="PROSITE" id="PS50105"/>
    </source>
</evidence>
<dbReference type="Proteomes" id="UP000603453">
    <property type="component" value="Unassembled WGS sequence"/>
</dbReference>
<evidence type="ECO:0000313" key="5">
    <source>
        <dbReference type="Proteomes" id="UP000603453"/>
    </source>
</evidence>
<feature type="compositionally biased region" description="Polar residues" evidence="1">
    <location>
        <begin position="451"/>
        <end position="479"/>
    </location>
</feature>
<dbReference type="Pfam" id="PF00169">
    <property type="entry name" value="PH"/>
    <property type="match status" value="1"/>
</dbReference>